<comment type="caution">
    <text evidence="3">The sequence shown here is derived from an EMBL/GenBank/DDBJ whole genome shotgun (WGS) entry which is preliminary data.</text>
</comment>
<reference evidence="3" key="1">
    <citation type="submission" date="2023-04" db="EMBL/GenBank/DDBJ databases">
        <title>Black Yeasts Isolated from many extreme environments.</title>
        <authorList>
            <person name="Coleine C."/>
            <person name="Stajich J.E."/>
            <person name="Selbmann L."/>
        </authorList>
    </citation>
    <scope>NUCLEOTIDE SEQUENCE</scope>
    <source>
        <strain evidence="3">CCFEE 5312</strain>
    </source>
</reference>
<accession>A0AAJ0GBK3</accession>
<dbReference type="EMBL" id="JAWDJX010000021">
    <property type="protein sequence ID" value="KAK3052267.1"/>
    <property type="molecule type" value="Genomic_DNA"/>
</dbReference>
<keyword evidence="4" id="KW-1185">Reference proteome</keyword>
<dbReference type="PANTHER" id="PTHR47843">
    <property type="entry name" value="BTB DOMAIN-CONTAINING PROTEIN-RELATED"/>
    <property type="match status" value="1"/>
</dbReference>
<feature type="domain" description="BTB" evidence="2">
    <location>
        <begin position="23"/>
        <end position="83"/>
    </location>
</feature>
<dbReference type="AlphaFoldDB" id="A0AAJ0GBK3"/>
<dbReference type="Gene3D" id="3.30.710.10">
    <property type="entry name" value="Potassium Channel Kv1.1, Chain A"/>
    <property type="match status" value="1"/>
</dbReference>
<dbReference type="InterPro" id="IPR000210">
    <property type="entry name" value="BTB/POZ_dom"/>
</dbReference>
<dbReference type="Proteomes" id="UP001271007">
    <property type="component" value="Unassembled WGS sequence"/>
</dbReference>
<protein>
    <recommendedName>
        <fullName evidence="2">BTB domain-containing protein</fullName>
    </recommendedName>
</protein>
<dbReference type="SUPFAM" id="SSF54695">
    <property type="entry name" value="POZ domain"/>
    <property type="match status" value="1"/>
</dbReference>
<evidence type="ECO:0000256" key="1">
    <source>
        <dbReference type="SAM" id="MobiDB-lite"/>
    </source>
</evidence>
<name>A0AAJ0GBK3_9PEZI</name>
<gene>
    <name evidence="3" type="ORF">LTR09_006477</name>
</gene>
<proteinExistence type="predicted"/>
<organism evidence="3 4">
    <name type="scientific">Extremus antarcticus</name>
    <dbReference type="NCBI Taxonomy" id="702011"/>
    <lineage>
        <taxon>Eukaryota</taxon>
        <taxon>Fungi</taxon>
        <taxon>Dikarya</taxon>
        <taxon>Ascomycota</taxon>
        <taxon>Pezizomycotina</taxon>
        <taxon>Dothideomycetes</taxon>
        <taxon>Dothideomycetidae</taxon>
        <taxon>Mycosphaerellales</taxon>
        <taxon>Extremaceae</taxon>
        <taxon>Extremus</taxon>
    </lineage>
</organism>
<evidence type="ECO:0000313" key="4">
    <source>
        <dbReference type="Proteomes" id="UP001271007"/>
    </source>
</evidence>
<sequence>MGDKPRAELLDGLRSLYQTREYADLVVFARDGSRHPVHRAIVCPRSQYFSDQVQSKSREGTDGHITLSDDEPEVVQLLIEYLYLLDYEPNISAVAEDASSHGDSSDTMSVRTEGGQYGQVYGTSAISAFGGPQSPFSQVYRTRTESSLTVHAIPTSDFHGTFGRTANRGRKTHRQDPSPLATTAPRLALHARMYTAGHKYGIDGLKTLALDKFKIQLTRHWDSPELAEAIHVIYDTTPSADKDMREAVADVLDMHSRLLDKPEIEVAIMEINGLAYELLRRSKRIEPEYMG</sequence>
<dbReference type="PROSITE" id="PS50097">
    <property type="entry name" value="BTB"/>
    <property type="match status" value="1"/>
</dbReference>
<dbReference type="InterPro" id="IPR011333">
    <property type="entry name" value="SKP1/BTB/POZ_sf"/>
</dbReference>
<feature type="region of interest" description="Disordered" evidence="1">
    <location>
        <begin position="159"/>
        <end position="180"/>
    </location>
</feature>
<dbReference type="Pfam" id="PF00651">
    <property type="entry name" value="BTB"/>
    <property type="match status" value="1"/>
</dbReference>
<dbReference type="PANTHER" id="PTHR47843:SF5">
    <property type="entry name" value="BTB_POZ DOMAIN PROTEIN"/>
    <property type="match status" value="1"/>
</dbReference>
<dbReference type="CDD" id="cd18186">
    <property type="entry name" value="BTB_POZ_ZBTB_KLHL-like"/>
    <property type="match status" value="1"/>
</dbReference>
<evidence type="ECO:0000259" key="2">
    <source>
        <dbReference type="PROSITE" id="PS50097"/>
    </source>
</evidence>
<evidence type="ECO:0000313" key="3">
    <source>
        <dbReference type="EMBL" id="KAK3052267.1"/>
    </source>
</evidence>